<dbReference type="OrthoDB" id="9805809at2"/>
<dbReference type="EMBL" id="PDNZ01000009">
    <property type="protein sequence ID" value="PWW81207.1"/>
    <property type="molecule type" value="Genomic_DNA"/>
</dbReference>
<dbReference type="SFLD" id="SFLDS00029">
    <property type="entry name" value="Radical_SAM"/>
    <property type="match status" value="1"/>
</dbReference>
<evidence type="ECO:0000313" key="9">
    <source>
        <dbReference type="Proteomes" id="UP000246278"/>
    </source>
</evidence>
<evidence type="ECO:0000313" key="8">
    <source>
        <dbReference type="EMBL" id="PWW81207.1"/>
    </source>
</evidence>
<evidence type="ECO:0000256" key="2">
    <source>
        <dbReference type="ARBA" id="ARBA00022691"/>
    </source>
</evidence>
<keyword evidence="9" id="KW-1185">Reference proteome</keyword>
<evidence type="ECO:0000256" key="4">
    <source>
        <dbReference type="ARBA" id="ARBA00023004"/>
    </source>
</evidence>
<dbReference type="GO" id="GO:0046872">
    <property type="term" value="F:metal ion binding"/>
    <property type="evidence" value="ECO:0007669"/>
    <property type="project" value="UniProtKB-KW"/>
</dbReference>
<dbReference type="InterPro" id="IPR058240">
    <property type="entry name" value="rSAM_sf"/>
</dbReference>
<comment type="cofactor">
    <cofactor evidence="1">
        <name>[4Fe-4S] cluster</name>
        <dbReference type="ChEBI" id="CHEBI:49883"/>
    </cofactor>
</comment>
<dbReference type="Gene3D" id="3.20.20.70">
    <property type="entry name" value="Aldolase class I"/>
    <property type="match status" value="1"/>
</dbReference>
<feature type="domain" description="Radical SAM core" evidence="6">
    <location>
        <begin position="56"/>
        <end position="176"/>
    </location>
</feature>
<sequence>MKATILKKMAKKVIKNPKRIKGYVDNYLGDFNPKRININNIIKYKTFFPIWDACQIEITSFCNRDCDFCPRYSDRSGVRKNENGHKVKKQMPSEKVYDIINELEKIGYRGKLRFGRLSEALYDDRYVEFANYARSKDLYLKEFSNGDPLKKNLKLCAELDGVLQEIVIGLYDCKDENEICEQKKWFIQKFKKTKVSFSIPQKNCLFRQGSKVYVDYADKKKDVALLNPCLSYEKRYLLIRYDGEISLCCEDDSCSFKVGNVFLQSIAEIWWSNRHRKIIHDIRKKGGKMKYKRCRECYVEMEGFNL</sequence>
<keyword evidence="2" id="KW-0949">S-adenosyl-L-methionine</keyword>
<evidence type="ECO:0000259" key="7">
    <source>
        <dbReference type="Pfam" id="PF13186"/>
    </source>
</evidence>
<evidence type="ECO:0000256" key="1">
    <source>
        <dbReference type="ARBA" id="ARBA00001966"/>
    </source>
</evidence>
<evidence type="ECO:0000259" key="6">
    <source>
        <dbReference type="Pfam" id="PF04055"/>
    </source>
</evidence>
<feature type="domain" description="4Fe4S-binding SPASM" evidence="7">
    <location>
        <begin position="229"/>
        <end position="298"/>
    </location>
</feature>
<dbReference type="GO" id="GO:0003824">
    <property type="term" value="F:catalytic activity"/>
    <property type="evidence" value="ECO:0007669"/>
    <property type="project" value="InterPro"/>
</dbReference>
<dbReference type="InterPro" id="IPR007197">
    <property type="entry name" value="rSAM"/>
</dbReference>
<evidence type="ECO:0000256" key="5">
    <source>
        <dbReference type="ARBA" id="ARBA00023014"/>
    </source>
</evidence>
<proteinExistence type="predicted"/>
<dbReference type="InterPro" id="IPR013785">
    <property type="entry name" value="Aldolase_TIM"/>
</dbReference>
<dbReference type="AlphaFoldDB" id="A0A317T649"/>
<keyword evidence="5" id="KW-0411">Iron-sulfur</keyword>
<accession>A0A317T649</accession>
<gene>
    <name evidence="8" type="ORF">CR164_11755</name>
</gene>
<evidence type="ECO:0000256" key="3">
    <source>
        <dbReference type="ARBA" id="ARBA00022723"/>
    </source>
</evidence>
<dbReference type="InterPro" id="IPR050377">
    <property type="entry name" value="Radical_SAM_PqqE_MftC-like"/>
</dbReference>
<keyword evidence="3" id="KW-0479">Metal-binding</keyword>
<dbReference type="InterPro" id="IPR023885">
    <property type="entry name" value="4Fe4S-binding_SPASM_dom"/>
</dbReference>
<dbReference type="Pfam" id="PF13186">
    <property type="entry name" value="SPASM"/>
    <property type="match status" value="1"/>
</dbReference>
<dbReference type="PANTHER" id="PTHR11228">
    <property type="entry name" value="RADICAL SAM DOMAIN PROTEIN"/>
    <property type="match status" value="1"/>
</dbReference>
<name>A0A317T649_9CHLB</name>
<dbReference type="SUPFAM" id="SSF102114">
    <property type="entry name" value="Radical SAM enzymes"/>
    <property type="match status" value="1"/>
</dbReference>
<dbReference type="PANTHER" id="PTHR11228:SF7">
    <property type="entry name" value="PQQA PEPTIDE CYCLASE"/>
    <property type="match status" value="1"/>
</dbReference>
<reference evidence="9" key="1">
    <citation type="submission" date="2017-10" db="EMBL/GenBank/DDBJ databases">
        <authorList>
            <person name="Gaisin V.A."/>
            <person name="Rysina M.S."/>
            <person name="Grouzdev D.S."/>
        </authorList>
    </citation>
    <scope>NUCLEOTIDE SEQUENCE [LARGE SCALE GENOMIC DNA]</scope>
    <source>
        <strain evidence="9">V1</strain>
    </source>
</reference>
<comment type="caution">
    <text evidence="8">The sequence shown here is derived from an EMBL/GenBank/DDBJ whole genome shotgun (WGS) entry which is preliminary data.</text>
</comment>
<dbReference type="GO" id="GO:0051536">
    <property type="term" value="F:iron-sulfur cluster binding"/>
    <property type="evidence" value="ECO:0007669"/>
    <property type="project" value="UniProtKB-KW"/>
</dbReference>
<dbReference type="RefSeq" id="WP_110024190.1">
    <property type="nucleotide sequence ID" value="NZ_PDNZ01000009.1"/>
</dbReference>
<organism evidence="8 9">
    <name type="scientific">Prosthecochloris marina</name>
    <dbReference type="NCBI Taxonomy" id="2017681"/>
    <lineage>
        <taxon>Bacteria</taxon>
        <taxon>Pseudomonadati</taxon>
        <taxon>Chlorobiota</taxon>
        <taxon>Chlorobiia</taxon>
        <taxon>Chlorobiales</taxon>
        <taxon>Chlorobiaceae</taxon>
        <taxon>Prosthecochloris</taxon>
    </lineage>
</organism>
<dbReference type="Proteomes" id="UP000246278">
    <property type="component" value="Unassembled WGS sequence"/>
</dbReference>
<protein>
    <submittedName>
        <fullName evidence="8">Uncharacterized protein</fullName>
    </submittedName>
</protein>
<dbReference type="CDD" id="cd21109">
    <property type="entry name" value="SPASM"/>
    <property type="match status" value="1"/>
</dbReference>
<dbReference type="Pfam" id="PF04055">
    <property type="entry name" value="Radical_SAM"/>
    <property type="match status" value="1"/>
</dbReference>
<keyword evidence="4" id="KW-0408">Iron</keyword>